<reference evidence="1 2" key="1">
    <citation type="submission" date="2014-08" db="EMBL/GenBank/DDBJ databases">
        <title>Complete genome sequence of Corynebacterium aquilae S-613T(T) (=DSM 44791(T)), isolated from the choana of a healthy golden eagle.</title>
        <authorList>
            <person name="Ruckert C."/>
            <person name="Albersmeier A."/>
            <person name="Winkler A."/>
            <person name="Kalinowski J."/>
        </authorList>
    </citation>
    <scope>NUCLEOTIDE SEQUENCE [LARGE SCALE GENOMIC DNA]</scope>
    <source>
        <strain evidence="1 2">S-613</strain>
    </source>
</reference>
<keyword evidence="2" id="KW-1185">Reference proteome</keyword>
<dbReference type="Pfam" id="PF03352">
    <property type="entry name" value="Adenine_glyco"/>
    <property type="match status" value="1"/>
</dbReference>
<dbReference type="KEGG" id="caqu:CAQU_00330"/>
<evidence type="ECO:0008006" key="3">
    <source>
        <dbReference type="Google" id="ProtNLM"/>
    </source>
</evidence>
<dbReference type="InterPro" id="IPR052891">
    <property type="entry name" value="DNA-3mA_glycosylase"/>
</dbReference>
<evidence type="ECO:0000313" key="2">
    <source>
        <dbReference type="Proteomes" id="UP000185478"/>
    </source>
</evidence>
<dbReference type="Gene3D" id="1.10.340.30">
    <property type="entry name" value="Hypothetical protein, domain 2"/>
    <property type="match status" value="1"/>
</dbReference>
<dbReference type="GO" id="GO:0008725">
    <property type="term" value="F:DNA-3-methyladenine glycosylase activity"/>
    <property type="evidence" value="ECO:0007669"/>
    <property type="project" value="InterPro"/>
</dbReference>
<dbReference type="Proteomes" id="UP000185478">
    <property type="component" value="Chromosome"/>
</dbReference>
<name>A0A1L7CD68_9CORY</name>
<organism evidence="1 2">
    <name type="scientific">Corynebacterium aquilae DSM 44791</name>
    <dbReference type="NCBI Taxonomy" id="1431546"/>
    <lineage>
        <taxon>Bacteria</taxon>
        <taxon>Bacillati</taxon>
        <taxon>Actinomycetota</taxon>
        <taxon>Actinomycetes</taxon>
        <taxon>Mycobacteriales</taxon>
        <taxon>Corynebacteriaceae</taxon>
        <taxon>Corynebacterium</taxon>
    </lineage>
</organism>
<dbReference type="AlphaFoldDB" id="A0A1L7CD68"/>
<dbReference type="InterPro" id="IPR011257">
    <property type="entry name" value="DNA_glycosylase"/>
</dbReference>
<dbReference type="PANTHER" id="PTHR30037:SF4">
    <property type="entry name" value="DNA-3-METHYLADENINE GLYCOSYLASE I"/>
    <property type="match status" value="1"/>
</dbReference>
<dbReference type="GO" id="GO:0006284">
    <property type="term" value="P:base-excision repair"/>
    <property type="evidence" value="ECO:0007669"/>
    <property type="project" value="InterPro"/>
</dbReference>
<dbReference type="EMBL" id="CP009245">
    <property type="protein sequence ID" value="APT83789.1"/>
    <property type="molecule type" value="Genomic_DNA"/>
</dbReference>
<dbReference type="PANTHER" id="PTHR30037">
    <property type="entry name" value="DNA-3-METHYLADENINE GLYCOSYLASE 1"/>
    <property type="match status" value="1"/>
</dbReference>
<dbReference type="InterPro" id="IPR005019">
    <property type="entry name" value="Adenine_glyco"/>
</dbReference>
<dbReference type="STRING" id="1431546.CAQU_00330"/>
<dbReference type="SUPFAM" id="SSF48150">
    <property type="entry name" value="DNA-glycosylase"/>
    <property type="match status" value="1"/>
</dbReference>
<evidence type="ECO:0000313" key="1">
    <source>
        <dbReference type="EMBL" id="APT83789.1"/>
    </source>
</evidence>
<protein>
    <recommendedName>
        <fullName evidence="3">DNA-3-methyladenine glycosylase I</fullName>
    </recommendedName>
</protein>
<proteinExistence type="predicted"/>
<sequence length="203" mass="21711">MQPGQSCPVTGLIRGEDGVFRPGWANTEELACYYDTEWGISACGSGAAALTHLSENALFERLCLESFQAGLSWATILRKRPALRQAFHNFDVDQVAAMDDDDVASLMDNPAILRNRAKIQAVIGNARATIALRAHGGLGEFMAPYCPPPAPAPRCVDEIASRSAESAALAKALKEKGFSFVGPTTMYALFQALGVVNDRVPAP</sequence>
<gene>
    <name evidence="1" type="ORF">CAQU_00330</name>
</gene>
<accession>A0A1L7CD68</accession>